<protein>
    <recommendedName>
        <fullName evidence="3">Carboxylic ester hydrolase</fullName>
        <ecNumber evidence="3">3.1.1.-</ecNumber>
    </recommendedName>
</protein>
<dbReference type="InterPro" id="IPR029058">
    <property type="entry name" value="AB_hydrolase_fold"/>
</dbReference>
<dbReference type="AlphaFoldDB" id="A0A0C2TC86"/>
<organism evidence="5 6">
    <name type="scientific">Amanita muscaria (strain Koide BX008)</name>
    <dbReference type="NCBI Taxonomy" id="946122"/>
    <lineage>
        <taxon>Eukaryota</taxon>
        <taxon>Fungi</taxon>
        <taxon>Dikarya</taxon>
        <taxon>Basidiomycota</taxon>
        <taxon>Agaricomycotina</taxon>
        <taxon>Agaricomycetes</taxon>
        <taxon>Agaricomycetidae</taxon>
        <taxon>Agaricales</taxon>
        <taxon>Pluteineae</taxon>
        <taxon>Amanitaceae</taxon>
        <taxon>Amanita</taxon>
    </lineage>
</organism>
<dbReference type="Pfam" id="PF00135">
    <property type="entry name" value="COesterase"/>
    <property type="match status" value="1"/>
</dbReference>
<feature type="signal peptide" evidence="3">
    <location>
        <begin position="1"/>
        <end position="23"/>
    </location>
</feature>
<gene>
    <name evidence="5" type="ORF">M378DRAFT_11450</name>
</gene>
<dbReference type="EMBL" id="KN818249">
    <property type="protein sequence ID" value="KIL64434.1"/>
    <property type="molecule type" value="Genomic_DNA"/>
</dbReference>
<accession>A0A0C2TC86</accession>
<dbReference type="OrthoDB" id="408631at2759"/>
<dbReference type="InterPro" id="IPR019826">
    <property type="entry name" value="Carboxylesterase_B_AS"/>
</dbReference>
<dbReference type="ESTHER" id="amamu-a0a0c2tc86">
    <property type="family name" value="Fungal_carboxylesterase_lipase"/>
</dbReference>
<dbReference type="HOGENOM" id="CLU_006586_10_5_1"/>
<dbReference type="PROSITE" id="PS00122">
    <property type="entry name" value="CARBOXYLESTERASE_B_1"/>
    <property type="match status" value="1"/>
</dbReference>
<keyword evidence="2 3" id="KW-0378">Hydrolase</keyword>
<proteinExistence type="inferred from homology"/>
<feature type="domain" description="Carboxylesterase type B" evidence="4">
    <location>
        <begin position="45"/>
        <end position="355"/>
    </location>
</feature>
<name>A0A0C2TC86_AMAMK</name>
<evidence type="ECO:0000313" key="5">
    <source>
        <dbReference type="EMBL" id="KIL64434.1"/>
    </source>
</evidence>
<dbReference type="InParanoid" id="A0A0C2TC86"/>
<evidence type="ECO:0000256" key="2">
    <source>
        <dbReference type="ARBA" id="ARBA00022801"/>
    </source>
</evidence>
<dbReference type="EC" id="3.1.1.-" evidence="3"/>
<feature type="chain" id="PRO_5005110970" description="Carboxylic ester hydrolase" evidence="3">
    <location>
        <begin position="24"/>
        <end position="521"/>
    </location>
</feature>
<comment type="similarity">
    <text evidence="1 3">Belongs to the type-B carboxylesterase/lipase family.</text>
</comment>
<evidence type="ECO:0000256" key="3">
    <source>
        <dbReference type="RuleBase" id="RU361235"/>
    </source>
</evidence>
<sequence>MHRLLIPRCIQILLLLISGSSHAFKIAARLNGPTVDLGYANYTGVVNQATGVTHFLGIRYAASPTGSLRWRAPQDPTPIPGVQVADTQPPACVNTGGIPSGSNSESENCLFVSVYTPGTQQEELLPVMIWIHGGAYRAGSSPVYYGDHLIQEAAQCLVVVSIQYRLGIFGFLAGNAVKQGGDLNVGLLDQHFALTWVNKYIKSFGGDPEKVTIAGSSAGAGSVLQHVIAQDGETSPPLFRAAMTTSTFLPPQYNYDHWVPEAIYSSVLSQTGCSSSSDSLTCLRATDIGTLQNVNDNAAVLFPVTFAPAPVVDGTFITQRPTEAFRDNKLNGEILLSITDAHEGNVFVNQGLTDIRTFIAQLFPTFGQQEINATVAQYSGFGSTADQANAIMAIFVCPTYFLQRAFIGRSFKAEYAVPPALHDMGTAFYFPPAPPGQLPFNNQSFIDAYGQAFTDFILALDPNFKTDSTNITPYWNRWNGRFEMLFNRTEAGLPDIREINTDSSVLNRCAFWESLSATTNQ</sequence>
<dbReference type="InterPro" id="IPR002018">
    <property type="entry name" value="CarbesteraseB"/>
</dbReference>
<dbReference type="GO" id="GO:0016787">
    <property type="term" value="F:hydrolase activity"/>
    <property type="evidence" value="ECO:0007669"/>
    <property type="project" value="UniProtKB-KW"/>
</dbReference>
<evidence type="ECO:0000313" key="6">
    <source>
        <dbReference type="Proteomes" id="UP000054549"/>
    </source>
</evidence>
<dbReference type="STRING" id="946122.A0A0C2TC86"/>
<dbReference type="Proteomes" id="UP000054549">
    <property type="component" value="Unassembled WGS sequence"/>
</dbReference>
<evidence type="ECO:0000256" key="1">
    <source>
        <dbReference type="ARBA" id="ARBA00005964"/>
    </source>
</evidence>
<keyword evidence="6" id="KW-1185">Reference proteome</keyword>
<dbReference type="SUPFAM" id="SSF53474">
    <property type="entry name" value="alpha/beta-Hydrolases"/>
    <property type="match status" value="1"/>
</dbReference>
<dbReference type="InterPro" id="IPR050309">
    <property type="entry name" value="Type-B_Carboxylest/Lipase"/>
</dbReference>
<dbReference type="PANTHER" id="PTHR11559">
    <property type="entry name" value="CARBOXYLESTERASE"/>
    <property type="match status" value="1"/>
</dbReference>
<dbReference type="Gene3D" id="3.40.50.1820">
    <property type="entry name" value="alpha/beta hydrolase"/>
    <property type="match status" value="1"/>
</dbReference>
<evidence type="ECO:0000259" key="4">
    <source>
        <dbReference type="Pfam" id="PF00135"/>
    </source>
</evidence>
<keyword evidence="3" id="KW-0732">Signal</keyword>
<reference evidence="5 6" key="1">
    <citation type="submission" date="2014-04" db="EMBL/GenBank/DDBJ databases">
        <title>Evolutionary Origins and Diversification of the Mycorrhizal Mutualists.</title>
        <authorList>
            <consortium name="DOE Joint Genome Institute"/>
            <consortium name="Mycorrhizal Genomics Consortium"/>
            <person name="Kohler A."/>
            <person name="Kuo A."/>
            <person name="Nagy L.G."/>
            <person name="Floudas D."/>
            <person name="Copeland A."/>
            <person name="Barry K.W."/>
            <person name="Cichocki N."/>
            <person name="Veneault-Fourrey C."/>
            <person name="LaButti K."/>
            <person name="Lindquist E.A."/>
            <person name="Lipzen A."/>
            <person name="Lundell T."/>
            <person name="Morin E."/>
            <person name="Murat C."/>
            <person name="Riley R."/>
            <person name="Ohm R."/>
            <person name="Sun H."/>
            <person name="Tunlid A."/>
            <person name="Henrissat B."/>
            <person name="Grigoriev I.V."/>
            <person name="Hibbett D.S."/>
            <person name="Martin F."/>
        </authorList>
    </citation>
    <scope>NUCLEOTIDE SEQUENCE [LARGE SCALE GENOMIC DNA]</scope>
    <source>
        <strain evidence="5 6">Koide BX008</strain>
    </source>
</reference>